<dbReference type="EMBL" id="LKLU01000024">
    <property type="protein sequence ID" value="KSU22620.1"/>
    <property type="molecule type" value="Genomic_DNA"/>
</dbReference>
<dbReference type="AlphaFoldDB" id="A0A0V8EA91"/>
<proteinExistence type="predicted"/>
<dbReference type="PATRIC" id="fig|1360.114.peg.825"/>
<comment type="caution">
    <text evidence="2">The sequence shown here is derived from an EMBL/GenBank/DDBJ whole genome shotgun (WGS) entry which is preliminary data.</text>
</comment>
<name>A0A0V8EA91_LACLL</name>
<dbReference type="Gene3D" id="3.40.1310.30">
    <property type="match status" value="1"/>
</dbReference>
<gene>
    <name evidence="2" type="ORF">M20_0448</name>
</gene>
<dbReference type="GO" id="GO:0003677">
    <property type="term" value="F:DNA binding"/>
    <property type="evidence" value="ECO:0007669"/>
    <property type="project" value="InterPro"/>
</dbReference>
<sequence length="421" mass="49274">MAKNGKRFRTWNITLNYDYEIHNEKGKLISSMTAEEWKNKIRQLIAFNTDDGWCAYVFHEKDILEDGLPKSLHVHILKNFKEAKTQTAVMKMFNVSREANCTNARSITSSARYLTHRTSQAMDDGKHQYNIDEVQTINCDYLELIKNKSDRTISQKEVDEIVMGLSINIGNGKLYWLKARELLIDKFDEIEGIKLWNKYSRIFEKNFKEYIQHKAEDYKLKGRNLTTFFIWGDSEVGKTWLAKCMCLLLSDRIHMVPASGKNKTFDIAGLYDGEKASLWNEVSGLELSNKEFLDRFDPKTYSPSNSRGKDKHCLSDYFFLTSTDDLETVVNNLMPNEQIEEFEIKRIKRHEINRRLPIEIKCINLGYKQTEFVIRLYDPKNRDRFTLCSVICKNIESENQMKKAAKEILTILGIIEKENED</sequence>
<protein>
    <submittedName>
        <fullName evidence="2">Replication protein</fullName>
    </submittedName>
</protein>
<evidence type="ECO:0000259" key="1">
    <source>
        <dbReference type="Pfam" id="PF01719"/>
    </source>
</evidence>
<dbReference type="Pfam" id="PF01719">
    <property type="entry name" value="Rep_OBD"/>
    <property type="match status" value="1"/>
</dbReference>
<dbReference type="Proteomes" id="UP000053719">
    <property type="component" value="Unassembled WGS sequence"/>
</dbReference>
<dbReference type="RefSeq" id="WP_058211405.1">
    <property type="nucleotide sequence ID" value="NZ_LKLU01000024.1"/>
</dbReference>
<evidence type="ECO:0000313" key="3">
    <source>
        <dbReference type="Proteomes" id="UP000053719"/>
    </source>
</evidence>
<dbReference type="InterPro" id="IPR002631">
    <property type="entry name" value="Plasmid_rep_OBD"/>
</dbReference>
<dbReference type="GO" id="GO:0003916">
    <property type="term" value="F:DNA topoisomerase activity"/>
    <property type="evidence" value="ECO:0007669"/>
    <property type="project" value="InterPro"/>
</dbReference>
<organism evidence="2 3">
    <name type="scientific">Lactococcus lactis subsp. lactis</name>
    <name type="common">Streptococcus lactis</name>
    <dbReference type="NCBI Taxonomy" id="1360"/>
    <lineage>
        <taxon>Bacteria</taxon>
        <taxon>Bacillati</taxon>
        <taxon>Bacillota</taxon>
        <taxon>Bacilli</taxon>
        <taxon>Lactobacillales</taxon>
        <taxon>Streptococcaceae</taxon>
        <taxon>Lactococcus</taxon>
    </lineage>
</organism>
<feature type="domain" description="Plasmid replication protein origin binding" evidence="1">
    <location>
        <begin position="53"/>
        <end position="138"/>
    </location>
</feature>
<evidence type="ECO:0000313" key="2">
    <source>
        <dbReference type="EMBL" id="KSU22620.1"/>
    </source>
</evidence>
<dbReference type="GO" id="GO:0005727">
    <property type="term" value="C:extrachromosomal circular DNA"/>
    <property type="evidence" value="ECO:0007669"/>
    <property type="project" value="InterPro"/>
</dbReference>
<accession>A0A0V8EA91</accession>
<dbReference type="GO" id="GO:0006260">
    <property type="term" value="P:DNA replication"/>
    <property type="evidence" value="ECO:0007669"/>
    <property type="project" value="InterPro"/>
</dbReference>
<reference evidence="3" key="1">
    <citation type="submission" date="2015-10" db="EMBL/GenBank/DDBJ databases">
        <title>Draft Genome Sequences of 11 Lactococcus lactis subspecies cremoris strains.</title>
        <authorList>
            <person name="Wels M."/>
            <person name="Backus L."/>
            <person name="Boekhorst J."/>
            <person name="Dijkstra A."/>
            <person name="Beerthuizen M."/>
            <person name="Kelly W."/>
            <person name="Siezen R."/>
            <person name="Bachmann H."/>
            <person name="Van Hijum S."/>
        </authorList>
    </citation>
    <scope>NUCLEOTIDE SEQUENCE [LARGE SCALE GENOMIC DNA]</scope>
    <source>
        <strain evidence="3">M20</strain>
    </source>
</reference>